<dbReference type="Pfam" id="PF00015">
    <property type="entry name" value="MCPsignal"/>
    <property type="match status" value="1"/>
</dbReference>
<feature type="domain" description="HAMP" evidence="6">
    <location>
        <begin position="223"/>
        <end position="276"/>
    </location>
</feature>
<dbReference type="SMART" id="SM00283">
    <property type="entry name" value="MA"/>
    <property type="match status" value="1"/>
</dbReference>
<name>A0A7C9UUE8_9PROT</name>
<evidence type="ECO:0000256" key="2">
    <source>
        <dbReference type="ARBA" id="ARBA00029447"/>
    </source>
</evidence>
<proteinExistence type="inferred from homology"/>
<evidence type="ECO:0000313" key="7">
    <source>
        <dbReference type="EMBL" id="NFV80668.1"/>
    </source>
</evidence>
<keyword evidence="1 3" id="KW-0807">Transducer</keyword>
<keyword evidence="8" id="KW-1185">Reference proteome</keyword>
<dbReference type="InterPro" id="IPR004089">
    <property type="entry name" value="MCPsignal_dom"/>
</dbReference>
<dbReference type="Gene3D" id="6.10.340.10">
    <property type="match status" value="1"/>
</dbReference>
<sequence>MTIRRKFFIAFALILVTSLASLAVNGLVALKQFRLTGDMAHVSEVVAQEHIPLIELIKNIQLDVARVQGILTDVAAVRTPERLESGLAEAQDIAESFEHHQSTAYSLAEGLALEDSMRALEGVKLAFDTYYEAGIVMARAYVEQGAPQGHELKADFEASAAGLQSLTETLVEAEQIAVAESATQLLEAREGLEALVQRQAIIQGSSALLSLALVVITLLLMDRQMVKPLARMTDATARMAEGDLSVQVPGIGRTDEIGRMASAVEVFRENAHKVRQAAAQQETEHRRNRRKLQSEILALTNAIDEEVSGAIGSVMGQADTMLAAAGAMENAVEHVRERSQAAASAAESANGSVDSVAAAAEQMASSVQEISRQVGASTRIAGEAEKEAEKVSDIVQGLAKAAESVGEVVSLINNIAGQTNLLALNATIEAARAGEAGKGFAVVANEVKGLANQTAKATEQIGGQITSIQAATHDAVTAIRGIVGTIEQIATISDDIKRSVDQQNSATQEIAHAAQTAAGGTQQAAAEIAEVSRSTDETGEKAHEVRGSATSVRERLGTMKAAIDHIVRASSDENRHNNHRHTVNIAATVHINDEKRPCLLQEIALIGTGVLDRPLEAARGVEFDAELPTLGTWRGSVVAVTDQNTHVRFDLDEAQSARLEEFLAARGAKA</sequence>
<dbReference type="SMART" id="SM00304">
    <property type="entry name" value="HAMP"/>
    <property type="match status" value="1"/>
</dbReference>
<dbReference type="EMBL" id="JAAIYP010000038">
    <property type="protein sequence ID" value="NFV80668.1"/>
    <property type="molecule type" value="Genomic_DNA"/>
</dbReference>
<dbReference type="PROSITE" id="PS50885">
    <property type="entry name" value="HAMP"/>
    <property type="match status" value="1"/>
</dbReference>
<dbReference type="GO" id="GO:0007165">
    <property type="term" value="P:signal transduction"/>
    <property type="evidence" value="ECO:0007669"/>
    <property type="project" value="UniProtKB-KW"/>
</dbReference>
<feature type="domain" description="Methyl-accepting transducer" evidence="5">
    <location>
        <begin position="317"/>
        <end position="539"/>
    </location>
</feature>
<comment type="similarity">
    <text evidence="2">Belongs to the methyl-accepting chemotaxis (MCP) protein family.</text>
</comment>
<dbReference type="Proteomes" id="UP000480684">
    <property type="component" value="Unassembled WGS sequence"/>
</dbReference>
<dbReference type="RefSeq" id="WP_163679345.1">
    <property type="nucleotide sequence ID" value="NZ_JAAIYP010000038.1"/>
</dbReference>
<evidence type="ECO:0000313" key="8">
    <source>
        <dbReference type="Proteomes" id="UP000480684"/>
    </source>
</evidence>
<gene>
    <name evidence="7" type="ORF">G4223_11170</name>
</gene>
<organism evidence="7 8">
    <name type="scientific">Magnetospirillum aberrantis SpK</name>
    <dbReference type="NCBI Taxonomy" id="908842"/>
    <lineage>
        <taxon>Bacteria</taxon>
        <taxon>Pseudomonadati</taxon>
        <taxon>Pseudomonadota</taxon>
        <taxon>Alphaproteobacteria</taxon>
        <taxon>Rhodospirillales</taxon>
        <taxon>Rhodospirillaceae</taxon>
        <taxon>Magnetospirillum</taxon>
    </lineage>
</organism>
<evidence type="ECO:0000256" key="3">
    <source>
        <dbReference type="PROSITE-ProRule" id="PRU00284"/>
    </source>
</evidence>
<accession>A0A7C9UUE8</accession>
<reference evidence="7 8" key="1">
    <citation type="submission" date="2020-02" db="EMBL/GenBank/DDBJ databases">
        <authorList>
            <person name="Dziuba M."/>
            <person name="Kuznetsov B."/>
            <person name="Mardanov A."/>
            <person name="Ravin N."/>
            <person name="Grouzdev D."/>
        </authorList>
    </citation>
    <scope>NUCLEOTIDE SEQUENCE [LARGE SCALE GENOMIC DNA]</scope>
    <source>
        <strain evidence="7 8">SpK</strain>
    </source>
</reference>
<dbReference type="CDD" id="cd06225">
    <property type="entry name" value="HAMP"/>
    <property type="match status" value="1"/>
</dbReference>
<feature type="compositionally biased region" description="Basic and acidic residues" evidence="4">
    <location>
        <begin position="533"/>
        <end position="551"/>
    </location>
</feature>
<dbReference type="PANTHER" id="PTHR32089:SF112">
    <property type="entry name" value="LYSOZYME-LIKE PROTEIN-RELATED"/>
    <property type="match status" value="1"/>
</dbReference>
<dbReference type="PANTHER" id="PTHR32089">
    <property type="entry name" value="METHYL-ACCEPTING CHEMOTAXIS PROTEIN MCPB"/>
    <property type="match status" value="1"/>
</dbReference>
<evidence type="ECO:0000259" key="5">
    <source>
        <dbReference type="PROSITE" id="PS50111"/>
    </source>
</evidence>
<evidence type="ECO:0000256" key="1">
    <source>
        <dbReference type="ARBA" id="ARBA00023224"/>
    </source>
</evidence>
<dbReference type="InterPro" id="IPR003660">
    <property type="entry name" value="HAMP_dom"/>
</dbReference>
<feature type="region of interest" description="Disordered" evidence="4">
    <location>
        <begin position="532"/>
        <end position="551"/>
    </location>
</feature>
<dbReference type="Gene3D" id="1.10.287.950">
    <property type="entry name" value="Methyl-accepting chemotaxis protein"/>
    <property type="match status" value="1"/>
</dbReference>
<evidence type="ECO:0000259" key="6">
    <source>
        <dbReference type="PROSITE" id="PS50885"/>
    </source>
</evidence>
<comment type="caution">
    <text evidence="7">The sequence shown here is derived from an EMBL/GenBank/DDBJ whole genome shotgun (WGS) entry which is preliminary data.</text>
</comment>
<dbReference type="GO" id="GO:0016020">
    <property type="term" value="C:membrane"/>
    <property type="evidence" value="ECO:0007669"/>
    <property type="project" value="InterPro"/>
</dbReference>
<dbReference type="PROSITE" id="PS50111">
    <property type="entry name" value="CHEMOTAXIS_TRANSDUC_2"/>
    <property type="match status" value="1"/>
</dbReference>
<dbReference type="AlphaFoldDB" id="A0A7C9UUE8"/>
<evidence type="ECO:0000256" key="4">
    <source>
        <dbReference type="SAM" id="MobiDB-lite"/>
    </source>
</evidence>
<protein>
    <submittedName>
        <fullName evidence="7">HAMP domain-containing protein</fullName>
    </submittedName>
</protein>
<dbReference type="Pfam" id="PF00672">
    <property type="entry name" value="HAMP"/>
    <property type="match status" value="1"/>
</dbReference>
<dbReference type="SUPFAM" id="SSF58104">
    <property type="entry name" value="Methyl-accepting chemotaxis protein (MCP) signaling domain"/>
    <property type="match status" value="1"/>
</dbReference>